<dbReference type="InterPro" id="IPR051128">
    <property type="entry name" value="EgtD_Methyltrsf_superfamily"/>
</dbReference>
<dbReference type="GO" id="GO:0032259">
    <property type="term" value="P:methylation"/>
    <property type="evidence" value="ECO:0007669"/>
    <property type="project" value="UniProtKB-KW"/>
</dbReference>
<proteinExistence type="predicted"/>
<dbReference type="Pfam" id="PF10017">
    <property type="entry name" value="Methyltransf_33"/>
    <property type="match status" value="1"/>
</dbReference>
<dbReference type="EMBL" id="FUYR01000001">
    <property type="protein sequence ID" value="SKB42309.1"/>
    <property type="molecule type" value="Genomic_DNA"/>
</dbReference>
<dbReference type="GO" id="GO:0008168">
    <property type="term" value="F:methyltransferase activity"/>
    <property type="evidence" value="ECO:0007669"/>
    <property type="project" value="UniProtKB-KW"/>
</dbReference>
<gene>
    <name evidence="4" type="ORF">SAMN05661099_1296</name>
</gene>
<keyword evidence="2 4" id="KW-0808">Transferase</keyword>
<dbReference type="PANTHER" id="PTHR43397:SF1">
    <property type="entry name" value="ERGOTHIONEINE BIOSYNTHESIS PROTEIN 1"/>
    <property type="match status" value="1"/>
</dbReference>
<name>A0A1T5B5I1_9SPHI</name>
<dbReference type="InterPro" id="IPR029063">
    <property type="entry name" value="SAM-dependent_MTases_sf"/>
</dbReference>
<dbReference type="InterPro" id="IPR017804">
    <property type="entry name" value="MeTrfase_EgtD-like"/>
</dbReference>
<organism evidence="4 5">
    <name type="scientific">Daejeonella lutea</name>
    <dbReference type="NCBI Taxonomy" id="572036"/>
    <lineage>
        <taxon>Bacteria</taxon>
        <taxon>Pseudomonadati</taxon>
        <taxon>Bacteroidota</taxon>
        <taxon>Sphingobacteriia</taxon>
        <taxon>Sphingobacteriales</taxon>
        <taxon>Sphingobacteriaceae</taxon>
        <taxon>Daejeonella</taxon>
    </lineage>
</organism>
<dbReference type="Proteomes" id="UP000189981">
    <property type="component" value="Unassembled WGS sequence"/>
</dbReference>
<evidence type="ECO:0000256" key="1">
    <source>
        <dbReference type="ARBA" id="ARBA00022603"/>
    </source>
</evidence>
<feature type="domain" description="Histidine-specific methyltransferase SAM-dependent" evidence="3">
    <location>
        <begin position="22"/>
        <end position="327"/>
    </location>
</feature>
<dbReference type="PANTHER" id="PTHR43397">
    <property type="entry name" value="ERGOTHIONEINE BIOSYNTHESIS PROTEIN 1"/>
    <property type="match status" value="1"/>
</dbReference>
<dbReference type="InterPro" id="IPR019257">
    <property type="entry name" value="MeTrfase_dom"/>
</dbReference>
<evidence type="ECO:0000313" key="5">
    <source>
        <dbReference type="Proteomes" id="UP000189981"/>
    </source>
</evidence>
<evidence type="ECO:0000256" key="2">
    <source>
        <dbReference type="ARBA" id="ARBA00022679"/>
    </source>
</evidence>
<dbReference type="OrthoDB" id="5289726at2"/>
<evidence type="ECO:0000313" key="4">
    <source>
        <dbReference type="EMBL" id="SKB42309.1"/>
    </source>
</evidence>
<reference evidence="5" key="1">
    <citation type="submission" date="2017-02" db="EMBL/GenBank/DDBJ databases">
        <authorList>
            <person name="Varghese N."/>
            <person name="Submissions S."/>
        </authorList>
    </citation>
    <scope>NUCLEOTIDE SEQUENCE [LARGE SCALE GENOMIC DNA]</scope>
    <source>
        <strain evidence="5">DSM 22385</strain>
    </source>
</reference>
<dbReference type="AlphaFoldDB" id="A0A1T5B5I1"/>
<evidence type="ECO:0000259" key="3">
    <source>
        <dbReference type="Pfam" id="PF10017"/>
    </source>
</evidence>
<sequence>MNTELHTNSNIQTDSSLLEKLKQEAVDGLLGISKTLPSKYLYDEAGDRLFQDIMKMPEYYLTDCELDIFKNRTAELSDIIIQDGQPFDLIELGAGDAMKSSFLLKHLVNEGIKFTYRPIDISGHILNELEDRLGKEIPELKIDPLAGEYFEMLGEATSLSARRKVVLFLGGNIGNMEWKEIEKFCLELNQSLSQGDMVLIGFDLRKNPHTILNAYNDKAGITAAFNLNMLTRLNRELGADFDTEQFQHYQTYDPVSGACRSYLVSLKDQNVAIGGTTIPFLQNEFINIEVSQKFSLTEIADLAERSGFKLLKNIQDSRGWFVDSAWKK</sequence>
<accession>A0A1T5B5I1</accession>
<keyword evidence="1 4" id="KW-0489">Methyltransferase</keyword>
<dbReference type="Gene3D" id="3.40.50.150">
    <property type="entry name" value="Vaccinia Virus protein VP39"/>
    <property type="match status" value="1"/>
</dbReference>
<keyword evidence="5" id="KW-1185">Reference proteome</keyword>
<dbReference type="PIRSF" id="PIRSF018005">
    <property type="entry name" value="UCP018005"/>
    <property type="match status" value="1"/>
</dbReference>
<dbReference type="RefSeq" id="WP_079701789.1">
    <property type="nucleotide sequence ID" value="NZ_FUYR01000001.1"/>
</dbReference>
<dbReference type="STRING" id="572036.SAMN05661099_1296"/>
<protein>
    <submittedName>
        <fullName evidence="4">Dimethylhistidine N-methyltransferase</fullName>
    </submittedName>
</protein>